<evidence type="ECO:0000313" key="2">
    <source>
        <dbReference type="EMBL" id="MDF4025930.1"/>
    </source>
</evidence>
<feature type="signal peptide" evidence="1">
    <location>
        <begin position="1"/>
        <end position="25"/>
    </location>
</feature>
<dbReference type="Proteomes" id="UP001528850">
    <property type="component" value="Unassembled WGS sequence"/>
</dbReference>
<accession>A0ABT6BD30</accession>
<organism evidence="2 3">
    <name type="scientific">Luteibacter sahnii</name>
    <dbReference type="NCBI Taxonomy" id="3021977"/>
    <lineage>
        <taxon>Bacteria</taxon>
        <taxon>Pseudomonadati</taxon>
        <taxon>Pseudomonadota</taxon>
        <taxon>Gammaproteobacteria</taxon>
        <taxon>Lysobacterales</taxon>
        <taxon>Rhodanobacteraceae</taxon>
        <taxon>Luteibacter</taxon>
    </lineage>
</organism>
<sequence>MAIRITARTAACLASLLFVGVTASAADAPSGGQPSPLLGAWSLDTSRLPMPPDQRPRSVRFSFADAGASRWTIRVDIVYSPGQEVHSIATATLDGTPAPVDSSPEADHVQLRQPVPNVLVMALMKGGVLMSTRVYSASPDGRHLVETAVYPGQNGVAVIKPAYFDRAR</sequence>
<proteinExistence type="predicted"/>
<comment type="caution">
    <text evidence="2">The sequence shown here is derived from an EMBL/GenBank/DDBJ whole genome shotgun (WGS) entry which is preliminary data.</text>
</comment>
<dbReference type="EMBL" id="JARJJS010000003">
    <property type="protein sequence ID" value="MDF4025930.1"/>
    <property type="molecule type" value="Genomic_DNA"/>
</dbReference>
<protein>
    <recommendedName>
        <fullName evidence="4">LuxR family transcriptional regulator</fullName>
    </recommendedName>
</protein>
<keyword evidence="1" id="KW-0732">Signal</keyword>
<feature type="chain" id="PRO_5045526095" description="LuxR family transcriptional regulator" evidence="1">
    <location>
        <begin position="26"/>
        <end position="168"/>
    </location>
</feature>
<gene>
    <name evidence="2" type="ORF">P3W24_13210</name>
</gene>
<dbReference type="RefSeq" id="WP_320551864.1">
    <property type="nucleotide sequence ID" value="NZ_JAQLOK010000004.1"/>
</dbReference>
<evidence type="ECO:0000256" key="1">
    <source>
        <dbReference type="SAM" id="SignalP"/>
    </source>
</evidence>
<keyword evidence="3" id="KW-1185">Reference proteome</keyword>
<evidence type="ECO:0008006" key="4">
    <source>
        <dbReference type="Google" id="ProtNLM"/>
    </source>
</evidence>
<name>A0ABT6BD30_9GAMM</name>
<evidence type="ECO:0000313" key="3">
    <source>
        <dbReference type="Proteomes" id="UP001528850"/>
    </source>
</evidence>
<reference evidence="2 3" key="1">
    <citation type="journal article" date="2024" name="Curr. Microbiol.">
        <title>Luteibacter sahnii sp. nov., A Novel Yellow-Colored Xanthomonadin Pigment Producing Probiotic Bacterium from Healthy Rice Seed Microbiome.</title>
        <authorList>
            <person name="Jaiswal G."/>
            <person name="Rana R."/>
            <person name="Nayak P.K."/>
            <person name="Chouhan R."/>
            <person name="Gandhi S.G."/>
            <person name="Patel H.K."/>
            <person name="Patil P.B."/>
        </authorList>
    </citation>
    <scope>NUCLEOTIDE SEQUENCE [LARGE SCALE GENOMIC DNA]</scope>
    <source>
        <strain evidence="2 3">PPL201</strain>
    </source>
</reference>